<feature type="coiled-coil region" evidence="2">
    <location>
        <begin position="66"/>
        <end position="93"/>
    </location>
</feature>
<dbReference type="InterPro" id="IPR002514">
    <property type="entry name" value="Transposase_8"/>
</dbReference>
<protein>
    <submittedName>
        <fullName evidence="7">IS3 family transposase</fullName>
    </submittedName>
</protein>
<dbReference type="InterPro" id="IPR050900">
    <property type="entry name" value="Transposase_IS3/IS150/IS904"/>
</dbReference>
<dbReference type="EMBL" id="SRRO01000001">
    <property type="protein sequence ID" value="TGN66333.1"/>
    <property type="molecule type" value="Genomic_DNA"/>
</dbReference>
<keyword evidence="2" id="KW-0175">Coiled coil</keyword>
<evidence type="ECO:0000256" key="1">
    <source>
        <dbReference type="ARBA" id="ARBA00002286"/>
    </source>
</evidence>
<dbReference type="EMBL" id="SRRO01000001">
    <property type="protein sequence ID" value="TGN66340.1"/>
    <property type="molecule type" value="Genomic_DNA"/>
</dbReference>
<dbReference type="GO" id="GO:0006313">
    <property type="term" value="P:DNA transposition"/>
    <property type="evidence" value="ECO:0007669"/>
    <property type="project" value="InterPro"/>
</dbReference>
<dbReference type="InterPro" id="IPR009057">
    <property type="entry name" value="Homeodomain-like_sf"/>
</dbReference>
<dbReference type="PANTHER" id="PTHR46889:SF4">
    <property type="entry name" value="TRANSPOSASE INSO FOR INSERTION SEQUENCE ELEMENT IS911B-RELATED"/>
    <property type="match status" value="1"/>
</dbReference>
<dbReference type="InterPro" id="IPR025948">
    <property type="entry name" value="HTH-like_dom"/>
</dbReference>
<keyword evidence="10" id="KW-1185">Reference proteome</keyword>
<accession>A0A4Z1CMZ1</accession>
<proteinExistence type="predicted"/>
<dbReference type="RefSeq" id="WP_135838094.1">
    <property type="nucleotide sequence ID" value="NZ_SRRO01000001.1"/>
</dbReference>
<evidence type="ECO:0000313" key="10">
    <source>
        <dbReference type="Proteomes" id="UP000297496"/>
    </source>
</evidence>
<dbReference type="EMBL" id="SRRO01000001">
    <property type="protein sequence ID" value="TGN65389.1"/>
    <property type="molecule type" value="Genomic_DNA"/>
</dbReference>
<dbReference type="InterPro" id="IPR001584">
    <property type="entry name" value="Integrase_cat-core"/>
</dbReference>
<dbReference type="SUPFAM" id="SSF53098">
    <property type="entry name" value="Ribonuclease H-like"/>
    <property type="match status" value="1"/>
</dbReference>
<evidence type="ECO:0000259" key="3">
    <source>
        <dbReference type="PROSITE" id="PS50994"/>
    </source>
</evidence>
<evidence type="ECO:0000313" key="4">
    <source>
        <dbReference type="EMBL" id="TGN63557.1"/>
    </source>
</evidence>
<dbReference type="OrthoDB" id="4281720at2"/>
<dbReference type="PROSITE" id="PS50994">
    <property type="entry name" value="INTEGRASE"/>
    <property type="match status" value="1"/>
</dbReference>
<dbReference type="Pfam" id="PF00665">
    <property type="entry name" value="rve"/>
    <property type="match status" value="1"/>
</dbReference>
<reference evidence="7 10" key="1">
    <citation type="submission" date="2019-04" db="EMBL/GenBank/DDBJ databases">
        <title>Three New Species of Nocardioides, Nocardioides euryhalodurans sp. nov., Nocardioides seonyuensis sp. nov. and Nocardioides eburneoflavus sp. nov. Isolated from Soil.</title>
        <authorList>
            <person name="Roh S.G."/>
            <person name="Lee C."/>
            <person name="Kim M.-K."/>
            <person name="Kim S.B."/>
        </authorList>
    </citation>
    <scope>NUCLEOTIDE SEQUENCE [LARGE SCALE GENOMIC DNA]</scope>
    <source>
        <strain evidence="7 10">MMS17-SY213</strain>
    </source>
</reference>
<comment type="function">
    <text evidence="1">Involved in the transposition of the insertion sequence.</text>
</comment>
<dbReference type="SUPFAM" id="SSF46689">
    <property type="entry name" value="Homeodomain-like"/>
    <property type="match status" value="1"/>
</dbReference>
<dbReference type="Pfam" id="PF01527">
    <property type="entry name" value="HTH_Tnp_1"/>
    <property type="match status" value="1"/>
</dbReference>
<dbReference type="GO" id="GO:0004803">
    <property type="term" value="F:transposase activity"/>
    <property type="evidence" value="ECO:0007669"/>
    <property type="project" value="InterPro"/>
</dbReference>
<dbReference type="NCBIfam" id="NF033516">
    <property type="entry name" value="transpos_IS3"/>
    <property type="match status" value="1"/>
</dbReference>
<evidence type="ECO:0000313" key="7">
    <source>
        <dbReference type="EMBL" id="TGN66333.1"/>
    </source>
</evidence>
<dbReference type="GO" id="GO:0003677">
    <property type="term" value="F:DNA binding"/>
    <property type="evidence" value="ECO:0007669"/>
    <property type="project" value="InterPro"/>
</dbReference>
<dbReference type="AlphaFoldDB" id="A0A4Z1CMZ1"/>
<evidence type="ECO:0000313" key="6">
    <source>
        <dbReference type="EMBL" id="TGN65739.1"/>
    </source>
</evidence>
<evidence type="ECO:0000313" key="9">
    <source>
        <dbReference type="EMBL" id="TGN66340.1"/>
    </source>
</evidence>
<dbReference type="InterPro" id="IPR036397">
    <property type="entry name" value="RNaseH_sf"/>
</dbReference>
<dbReference type="EMBL" id="SRRO01000001">
    <property type="protein sequence ID" value="TGN63557.1"/>
    <property type="molecule type" value="Genomic_DNA"/>
</dbReference>
<dbReference type="EMBL" id="SRRO01000001">
    <property type="protein sequence ID" value="TGN65739.1"/>
    <property type="molecule type" value="Genomic_DNA"/>
</dbReference>
<name>A0A4Z1CMZ1_9ACTN</name>
<dbReference type="Gene3D" id="3.30.420.10">
    <property type="entry name" value="Ribonuclease H-like superfamily/Ribonuclease H"/>
    <property type="match status" value="1"/>
</dbReference>
<gene>
    <name evidence="4" type="ORF">EXE59_06040</name>
    <name evidence="5" type="ORF">EXE59_16575</name>
    <name evidence="6" type="ORF">EXE59_18595</name>
    <name evidence="7" type="ORF">EXE59_22025</name>
    <name evidence="8" type="ORF">EXE59_22055</name>
    <name evidence="9" type="ORF">EXE59_22060</name>
</gene>
<evidence type="ECO:0000313" key="5">
    <source>
        <dbReference type="EMBL" id="TGN65389.1"/>
    </source>
</evidence>
<dbReference type="InterPro" id="IPR012337">
    <property type="entry name" value="RNaseH-like_sf"/>
</dbReference>
<dbReference type="GO" id="GO:0015074">
    <property type="term" value="P:DNA integration"/>
    <property type="evidence" value="ECO:0007669"/>
    <property type="project" value="InterPro"/>
</dbReference>
<dbReference type="EMBL" id="SRRO01000001">
    <property type="protein sequence ID" value="TGN66339.1"/>
    <property type="molecule type" value="Genomic_DNA"/>
</dbReference>
<dbReference type="Proteomes" id="UP000297496">
    <property type="component" value="Unassembled WGS sequence"/>
</dbReference>
<dbReference type="InterPro" id="IPR036388">
    <property type="entry name" value="WH-like_DNA-bd_sf"/>
</dbReference>
<sequence>MARPSKYPPELRERAVRMVLESRVDYPHEAAAIRSIAAKLGITSTESVRKWVRQAEIDGGVRAGKTSEELAEIKALKRENAELRRANEILKSASGFLRGGARPPQQVLIDFIDTHRADYGIEPICRVLAEHGIKIAPSTYYDARVRRPSRRARRDAEIVAVIAAERGRQRLLARFGSRKMWLHLRRQGHDVARCTIERLYRQQGWEGARRLKKVRTTIADPAADRPLDRVDRQFWAARPNQLWVADFTYVATWSGTVYVAFIFDVFSRRIVGWRAATRMTTDLVLDTLEHAIWTRQQAGITDLSGLVHHTDAGSQYVSFAFTERLVDEGVDPSVGSVGDAYDNALAESQIGLYKAELIRPEGPWRGVEHVELETLNWVDFFNNERPHEAIDDLTPVEAEELHYAARNQLTPTG</sequence>
<dbReference type="Pfam" id="PF13276">
    <property type="entry name" value="HTH_21"/>
    <property type="match status" value="1"/>
</dbReference>
<dbReference type="Gene3D" id="1.10.10.10">
    <property type="entry name" value="Winged helix-like DNA-binding domain superfamily/Winged helix DNA-binding domain"/>
    <property type="match status" value="1"/>
</dbReference>
<evidence type="ECO:0000313" key="8">
    <source>
        <dbReference type="EMBL" id="TGN66339.1"/>
    </source>
</evidence>
<dbReference type="PANTHER" id="PTHR46889">
    <property type="entry name" value="TRANSPOSASE INSF FOR INSERTION SEQUENCE IS3B-RELATED"/>
    <property type="match status" value="1"/>
</dbReference>
<dbReference type="InterPro" id="IPR048020">
    <property type="entry name" value="Transpos_IS3"/>
</dbReference>
<organism evidence="7 10">
    <name type="scientific">Nocardioides eburneiflavus</name>
    <dbReference type="NCBI Taxonomy" id="2518372"/>
    <lineage>
        <taxon>Bacteria</taxon>
        <taxon>Bacillati</taxon>
        <taxon>Actinomycetota</taxon>
        <taxon>Actinomycetes</taxon>
        <taxon>Propionibacteriales</taxon>
        <taxon>Nocardioidaceae</taxon>
        <taxon>Nocardioides</taxon>
    </lineage>
</organism>
<feature type="domain" description="Integrase catalytic" evidence="3">
    <location>
        <begin position="235"/>
        <end position="403"/>
    </location>
</feature>
<comment type="caution">
    <text evidence="7">The sequence shown here is derived from an EMBL/GenBank/DDBJ whole genome shotgun (WGS) entry which is preliminary data.</text>
</comment>
<evidence type="ECO:0000256" key="2">
    <source>
        <dbReference type="SAM" id="Coils"/>
    </source>
</evidence>